<sequence>MGFHMANNLIRKSGAPLVIHDTNSEIVNKFTALNSDRKIEVVGSPLEVAERSSVIISMLPASPHVKEVYLGEKGVLKALKKGSLVMDSSTIDAAVSQLIAEKVREAGSIALDPPGSGGVPGAEAGTLTFMCGAQDEAEFERAKKHLVNMGKNIVYCGSNGNGQVAKICNNMLLGISMMGVSEAMNLGVKLGMDPNLLASILNTSTGRCWSSEVYNPCPGVVPTAPASKGYAGGFGISLMAKDMGLAVTAANESKTPVLLGGLAHQLYNQIMKTTGYERKDFSITYKWLNEKN</sequence>
<dbReference type="SUPFAM" id="SSF51735">
    <property type="entry name" value="NAD(P)-binding Rossmann-fold domains"/>
    <property type="match status" value="1"/>
</dbReference>
<dbReference type="PANTHER" id="PTHR22981:SF7">
    <property type="entry name" value="3-HYDROXYISOBUTYRATE DEHYDROGENASE, MITOCHONDRIAL"/>
    <property type="match status" value="1"/>
</dbReference>
<keyword evidence="4" id="KW-0101">Branched-chain amino acid catabolism</keyword>
<organism evidence="10 11">
    <name type="scientific">Basidiobolus ranarum</name>
    <dbReference type="NCBI Taxonomy" id="34480"/>
    <lineage>
        <taxon>Eukaryota</taxon>
        <taxon>Fungi</taxon>
        <taxon>Fungi incertae sedis</taxon>
        <taxon>Zoopagomycota</taxon>
        <taxon>Entomophthoromycotina</taxon>
        <taxon>Basidiobolomycetes</taxon>
        <taxon>Basidiobolales</taxon>
        <taxon>Basidiobolaceae</taxon>
        <taxon>Basidiobolus</taxon>
    </lineage>
</organism>
<dbReference type="InterPro" id="IPR036291">
    <property type="entry name" value="NAD(P)-bd_dom_sf"/>
</dbReference>
<evidence type="ECO:0000256" key="6">
    <source>
        <dbReference type="ARBA" id="ARBA00023027"/>
    </source>
</evidence>
<dbReference type="InterPro" id="IPR006115">
    <property type="entry name" value="6PGDH_NADP-bd"/>
</dbReference>
<dbReference type="EMBL" id="JASJQH010007093">
    <property type="protein sequence ID" value="KAK9718473.1"/>
    <property type="molecule type" value="Genomic_DNA"/>
</dbReference>
<dbReference type="Proteomes" id="UP001479436">
    <property type="component" value="Unassembled WGS sequence"/>
</dbReference>
<keyword evidence="5" id="KW-0560">Oxidoreductase</keyword>
<dbReference type="InterPro" id="IPR013328">
    <property type="entry name" value="6PGD_dom2"/>
</dbReference>
<dbReference type="NCBIfam" id="TIGR01692">
    <property type="entry name" value="HIBADH"/>
    <property type="match status" value="1"/>
</dbReference>
<feature type="domain" description="3-hydroxyisobutyrate dehydrogenase-like NAD-binding" evidence="9">
    <location>
        <begin position="160"/>
        <end position="287"/>
    </location>
</feature>
<evidence type="ECO:0000313" key="10">
    <source>
        <dbReference type="EMBL" id="KAK9718473.1"/>
    </source>
</evidence>
<dbReference type="InterPro" id="IPR015815">
    <property type="entry name" value="HIBADH-related"/>
</dbReference>
<evidence type="ECO:0000259" key="9">
    <source>
        <dbReference type="Pfam" id="PF14833"/>
    </source>
</evidence>
<evidence type="ECO:0000313" key="11">
    <source>
        <dbReference type="Proteomes" id="UP001479436"/>
    </source>
</evidence>
<dbReference type="PIRSF" id="PIRSF000103">
    <property type="entry name" value="HIBADH"/>
    <property type="match status" value="1"/>
</dbReference>
<dbReference type="Gene3D" id="3.40.50.720">
    <property type="entry name" value="NAD(P)-binding Rossmann-like Domain"/>
    <property type="match status" value="1"/>
</dbReference>
<evidence type="ECO:0000256" key="1">
    <source>
        <dbReference type="ARBA" id="ARBA00005109"/>
    </source>
</evidence>
<evidence type="ECO:0000256" key="5">
    <source>
        <dbReference type="ARBA" id="ARBA00023002"/>
    </source>
</evidence>
<keyword evidence="11" id="KW-1185">Reference proteome</keyword>
<comment type="caution">
    <text evidence="10">The sequence shown here is derived from an EMBL/GenBank/DDBJ whole genome shotgun (WGS) entry which is preliminary data.</text>
</comment>
<dbReference type="EC" id="1.1.1.31" evidence="3"/>
<dbReference type="Pfam" id="PF14833">
    <property type="entry name" value="NAD_binding_11"/>
    <property type="match status" value="1"/>
</dbReference>
<keyword evidence="6" id="KW-0520">NAD</keyword>
<comment type="similarity">
    <text evidence="2">Belongs to the HIBADH-related family. 3-hydroxyisobutyrate dehydrogenase subfamily.</text>
</comment>
<proteinExistence type="inferred from homology"/>
<dbReference type="InterPro" id="IPR008927">
    <property type="entry name" value="6-PGluconate_DH-like_C_sf"/>
</dbReference>
<comment type="catalytic activity">
    <reaction evidence="7">
        <text>3-hydroxy-2-methylpropanoate + NAD(+) = 2-methyl-3-oxopropanoate + NADH + H(+)</text>
        <dbReference type="Rhea" id="RHEA:17681"/>
        <dbReference type="ChEBI" id="CHEBI:11805"/>
        <dbReference type="ChEBI" id="CHEBI:15378"/>
        <dbReference type="ChEBI" id="CHEBI:57540"/>
        <dbReference type="ChEBI" id="CHEBI:57700"/>
        <dbReference type="ChEBI" id="CHEBI:57945"/>
        <dbReference type="EC" id="1.1.1.31"/>
    </reaction>
</comment>
<evidence type="ECO:0000256" key="4">
    <source>
        <dbReference type="ARBA" id="ARBA00022456"/>
    </source>
</evidence>
<comment type="pathway">
    <text evidence="1">Amino-acid degradation; L-valine degradation.</text>
</comment>
<feature type="domain" description="6-phosphogluconate dehydrogenase NADP-binding" evidence="8">
    <location>
        <begin position="1"/>
        <end position="157"/>
    </location>
</feature>
<gene>
    <name evidence="10" type="ORF">K7432_005487</name>
</gene>
<protein>
    <recommendedName>
        <fullName evidence="3">3-hydroxyisobutyrate dehydrogenase</fullName>
        <ecNumber evidence="3">1.1.1.31</ecNumber>
    </recommendedName>
</protein>
<dbReference type="Gene3D" id="1.10.1040.10">
    <property type="entry name" value="N-(1-d-carboxylethyl)-l-norvaline Dehydrogenase, domain 2"/>
    <property type="match status" value="1"/>
</dbReference>
<dbReference type="Pfam" id="PF03446">
    <property type="entry name" value="NAD_binding_2"/>
    <property type="match status" value="1"/>
</dbReference>
<name>A0ABR2W3A8_9FUNG</name>
<evidence type="ECO:0000256" key="7">
    <source>
        <dbReference type="ARBA" id="ARBA00049197"/>
    </source>
</evidence>
<dbReference type="InterPro" id="IPR011548">
    <property type="entry name" value="HIBADH"/>
</dbReference>
<dbReference type="SUPFAM" id="SSF48179">
    <property type="entry name" value="6-phosphogluconate dehydrogenase C-terminal domain-like"/>
    <property type="match status" value="1"/>
</dbReference>
<evidence type="ECO:0000259" key="8">
    <source>
        <dbReference type="Pfam" id="PF03446"/>
    </source>
</evidence>
<evidence type="ECO:0000256" key="2">
    <source>
        <dbReference type="ARBA" id="ARBA00006013"/>
    </source>
</evidence>
<dbReference type="PANTHER" id="PTHR22981">
    <property type="entry name" value="3-HYDROXYISOBUTYRATE DEHYDROGENASE-RELATED"/>
    <property type="match status" value="1"/>
</dbReference>
<evidence type="ECO:0000256" key="3">
    <source>
        <dbReference type="ARBA" id="ARBA00012991"/>
    </source>
</evidence>
<dbReference type="InterPro" id="IPR029154">
    <property type="entry name" value="HIBADH-like_NADP-bd"/>
</dbReference>
<accession>A0ABR2W3A8</accession>
<reference evidence="10 11" key="1">
    <citation type="submission" date="2023-04" db="EMBL/GenBank/DDBJ databases">
        <title>Genome of Basidiobolus ranarum AG-B5.</title>
        <authorList>
            <person name="Stajich J.E."/>
            <person name="Carter-House D."/>
            <person name="Gryganskyi A."/>
        </authorList>
    </citation>
    <scope>NUCLEOTIDE SEQUENCE [LARGE SCALE GENOMIC DNA]</scope>
    <source>
        <strain evidence="10 11">AG-B5</strain>
    </source>
</reference>